<comment type="caution">
    <text evidence="3">The sequence shown here is derived from an EMBL/GenBank/DDBJ whole genome shotgun (WGS) entry which is preliminary data.</text>
</comment>
<dbReference type="InterPro" id="IPR032834">
    <property type="entry name" value="NatK-like_C"/>
</dbReference>
<dbReference type="PANTHER" id="PTHR40448:SF1">
    <property type="entry name" value="TWO-COMPONENT SENSOR HISTIDINE KINASE"/>
    <property type="match status" value="1"/>
</dbReference>
<evidence type="ECO:0000256" key="1">
    <source>
        <dbReference type="SAM" id="Phobius"/>
    </source>
</evidence>
<feature type="transmembrane region" description="Helical" evidence="1">
    <location>
        <begin position="160"/>
        <end position="179"/>
    </location>
</feature>
<evidence type="ECO:0000313" key="4">
    <source>
        <dbReference type="Proteomes" id="UP000759273"/>
    </source>
</evidence>
<feature type="transmembrane region" description="Helical" evidence="1">
    <location>
        <begin position="128"/>
        <end position="148"/>
    </location>
</feature>
<dbReference type="GO" id="GO:0042802">
    <property type="term" value="F:identical protein binding"/>
    <property type="evidence" value="ECO:0007669"/>
    <property type="project" value="TreeGrafter"/>
</dbReference>
<protein>
    <submittedName>
        <fullName evidence="3">GHKL domain-containing protein</fullName>
    </submittedName>
</protein>
<reference evidence="3" key="1">
    <citation type="submission" date="2021-02" db="EMBL/GenBank/DDBJ databases">
        <title>Infant gut strain persistence is associated with maternal origin, phylogeny, and functional potential including surface adhesion and iron acquisition.</title>
        <authorList>
            <person name="Lou Y.C."/>
        </authorList>
    </citation>
    <scope>NUCLEOTIDE SEQUENCE</scope>
    <source>
        <strain evidence="3">L3_101_000M1_dasL3_101_000M1_concoct_87</strain>
    </source>
</reference>
<feature type="transmembrane region" description="Helical" evidence="1">
    <location>
        <begin position="185"/>
        <end position="205"/>
    </location>
</feature>
<dbReference type="PANTHER" id="PTHR40448">
    <property type="entry name" value="TWO-COMPONENT SENSOR HISTIDINE KINASE"/>
    <property type="match status" value="1"/>
</dbReference>
<keyword evidence="1" id="KW-1133">Transmembrane helix</keyword>
<feature type="domain" description="Sensor histidine kinase NatK-like C-terminal" evidence="2">
    <location>
        <begin position="327"/>
        <end position="424"/>
    </location>
</feature>
<sequence>MEILETLLDIGIDMLDGFALLYLCRSMLKECRIKRAAVYYLFVLPIAAVIFAFNHYFPTVGGMVVTLLFMLATVLALFRDKMRYRILWFCVAQVLPFAIDITVSKAILEACLHRSTYELMTQGGSLVFYLYALMTRFIILAVDVFIAHRRLSATLTEKDWLNFAIIPALSIVANMLVLVESVWGGLGPVPAVMIGTLILIINVFAYRQLLHVSENAYALAQEKAQARIEAYKVEQYHRLIQQHDATRGWKHDMKNHLLTASSMLESGHIDDAKAYLEGAADRLERDTFVIQSGNTALDGILNAKIEEATAAGCKVSLRLELPARLMDEIDCCTVVGNLWDNAIRANSVLPQNVRGIKFTIGPAANFCRIRCENPLPPAGALPPKNDGQEHGIGLRQVEAVAHRYNGVYEATQGNNIWQADVLIPQTAVEGWSRMYAYDL</sequence>
<feature type="transmembrane region" description="Helical" evidence="1">
    <location>
        <begin position="36"/>
        <end position="54"/>
    </location>
</feature>
<feature type="transmembrane region" description="Helical" evidence="1">
    <location>
        <begin position="86"/>
        <end position="108"/>
    </location>
</feature>
<dbReference type="Proteomes" id="UP000759273">
    <property type="component" value="Unassembled WGS sequence"/>
</dbReference>
<dbReference type="Gene3D" id="3.30.565.10">
    <property type="entry name" value="Histidine kinase-like ATPase, C-terminal domain"/>
    <property type="match status" value="1"/>
</dbReference>
<evidence type="ECO:0000259" key="2">
    <source>
        <dbReference type="Pfam" id="PF14501"/>
    </source>
</evidence>
<organism evidence="3 4">
    <name type="scientific">Subdoligranulum variabile</name>
    <dbReference type="NCBI Taxonomy" id="214851"/>
    <lineage>
        <taxon>Bacteria</taxon>
        <taxon>Bacillati</taxon>
        <taxon>Bacillota</taxon>
        <taxon>Clostridia</taxon>
        <taxon>Eubacteriales</taxon>
        <taxon>Oscillospiraceae</taxon>
        <taxon>Subdoligranulum</taxon>
    </lineage>
</organism>
<keyword evidence="1" id="KW-0812">Transmembrane</keyword>
<dbReference type="Pfam" id="PF14501">
    <property type="entry name" value="HATPase_c_5"/>
    <property type="match status" value="1"/>
</dbReference>
<dbReference type="AlphaFoldDB" id="A0A943DCD2"/>
<evidence type="ECO:0000313" key="3">
    <source>
        <dbReference type="EMBL" id="MBS5333158.1"/>
    </source>
</evidence>
<accession>A0A943DCD2</accession>
<dbReference type="InterPro" id="IPR036890">
    <property type="entry name" value="HATPase_C_sf"/>
</dbReference>
<gene>
    <name evidence="3" type="ORF">KHY36_11600</name>
</gene>
<feature type="transmembrane region" description="Helical" evidence="1">
    <location>
        <begin position="60"/>
        <end position="79"/>
    </location>
</feature>
<keyword evidence="1" id="KW-0472">Membrane</keyword>
<name>A0A943DCD2_9FIRM</name>
<proteinExistence type="predicted"/>
<dbReference type="EMBL" id="JAGZGG010000032">
    <property type="protein sequence ID" value="MBS5333158.1"/>
    <property type="molecule type" value="Genomic_DNA"/>
</dbReference>